<sequence length="249" mass="28672">MIPQREKWVRHFNSCLGSRSASEARKTTNTTQRLRNEERILSLVRAQIDGRRPRSSNGGEGICCRKQLDFPHKQTHPTRDHAKISSPRSILIEVIEVQNTLTMSFFELFPSFEPDPKASIKKEFDRLAQQQNWPKEAAERFRAVCYEDELADFSVAQGLTTPLKKLQMLCAELCVKDIPPSINKCKDALNKVKVNLVELMDARRQGKQVRIFDSYKSLSKYTRKKKMYCPKQAAKSEGIRVLLKRMGSN</sequence>
<reference evidence="1 2" key="1">
    <citation type="submission" date="2018-10" db="EMBL/GenBank/DDBJ databases">
        <title>Fifty Aureobasidium pullulans genomes reveal a recombining polyextremotolerant generalist.</title>
        <authorList>
            <person name="Gostincar C."/>
            <person name="Turk M."/>
            <person name="Zajc J."/>
            <person name="Gunde-Cimerman N."/>
        </authorList>
    </citation>
    <scope>NUCLEOTIDE SEQUENCE [LARGE SCALE GENOMIC DNA]</scope>
    <source>
        <strain evidence="1 2">EXF-10796</strain>
    </source>
</reference>
<dbReference type="AlphaFoldDB" id="A0AB74INZ4"/>
<dbReference type="PANTHER" id="PTHR38846">
    <property type="entry name" value="C3H1-TYPE DOMAIN-CONTAINING PROTEIN"/>
    <property type="match status" value="1"/>
</dbReference>
<gene>
    <name evidence="1" type="ORF">D6D21_08155</name>
</gene>
<comment type="caution">
    <text evidence="1">The sequence shown here is derived from an EMBL/GenBank/DDBJ whole genome shotgun (WGS) entry which is preliminary data.</text>
</comment>
<protein>
    <submittedName>
        <fullName evidence="1">Uncharacterized protein</fullName>
    </submittedName>
</protein>
<evidence type="ECO:0000313" key="2">
    <source>
        <dbReference type="Proteomes" id="UP000309076"/>
    </source>
</evidence>
<name>A0AB74INZ4_AURPU</name>
<dbReference type="Proteomes" id="UP000309076">
    <property type="component" value="Unassembled WGS sequence"/>
</dbReference>
<dbReference type="EMBL" id="QZAM01000207">
    <property type="protein sequence ID" value="THW37682.1"/>
    <property type="molecule type" value="Genomic_DNA"/>
</dbReference>
<organism evidence="1 2">
    <name type="scientific">Aureobasidium pullulans</name>
    <name type="common">Black yeast</name>
    <name type="synonym">Pullularia pullulans</name>
    <dbReference type="NCBI Taxonomy" id="5580"/>
    <lineage>
        <taxon>Eukaryota</taxon>
        <taxon>Fungi</taxon>
        <taxon>Dikarya</taxon>
        <taxon>Ascomycota</taxon>
        <taxon>Pezizomycotina</taxon>
        <taxon>Dothideomycetes</taxon>
        <taxon>Dothideomycetidae</taxon>
        <taxon>Dothideales</taxon>
        <taxon>Saccotheciaceae</taxon>
        <taxon>Aureobasidium</taxon>
    </lineage>
</organism>
<evidence type="ECO:0000313" key="1">
    <source>
        <dbReference type="EMBL" id="THW37682.1"/>
    </source>
</evidence>
<proteinExistence type="predicted"/>
<dbReference type="PANTHER" id="PTHR38846:SF1">
    <property type="entry name" value="C3H1-TYPE DOMAIN-CONTAINING PROTEIN"/>
    <property type="match status" value="1"/>
</dbReference>
<accession>A0AB74INZ4</accession>